<evidence type="ECO:0000313" key="3">
    <source>
        <dbReference type="EMBL" id="MFC6767681.1"/>
    </source>
</evidence>
<dbReference type="InterPro" id="IPR011701">
    <property type="entry name" value="MFS"/>
</dbReference>
<dbReference type="Gene3D" id="1.20.1250.20">
    <property type="entry name" value="MFS general substrate transporter like domains"/>
    <property type="match status" value="1"/>
</dbReference>
<feature type="transmembrane region" description="Helical" evidence="1">
    <location>
        <begin position="358"/>
        <end position="379"/>
    </location>
</feature>
<organism evidence="3 4">
    <name type="scientific">Natrinema soli</name>
    <dbReference type="NCBI Taxonomy" id="1930624"/>
    <lineage>
        <taxon>Archaea</taxon>
        <taxon>Methanobacteriati</taxon>
        <taxon>Methanobacteriota</taxon>
        <taxon>Stenosarchaea group</taxon>
        <taxon>Halobacteria</taxon>
        <taxon>Halobacteriales</taxon>
        <taxon>Natrialbaceae</taxon>
        <taxon>Natrinema</taxon>
    </lineage>
</organism>
<feature type="domain" description="Major facilitator superfamily (MFS) profile" evidence="2">
    <location>
        <begin position="1"/>
        <end position="410"/>
    </location>
</feature>
<feature type="transmembrane region" description="Helical" evidence="1">
    <location>
        <begin position="318"/>
        <end position="337"/>
    </location>
</feature>
<reference evidence="3 4" key="1">
    <citation type="journal article" date="2019" name="Int. J. Syst. Evol. Microbiol.">
        <title>The Global Catalogue of Microorganisms (GCM) 10K type strain sequencing project: providing services to taxonomists for standard genome sequencing and annotation.</title>
        <authorList>
            <consortium name="The Broad Institute Genomics Platform"/>
            <consortium name="The Broad Institute Genome Sequencing Center for Infectious Disease"/>
            <person name="Wu L."/>
            <person name="Ma J."/>
        </authorList>
    </citation>
    <scope>NUCLEOTIDE SEQUENCE [LARGE SCALE GENOMIC DNA]</scope>
    <source>
        <strain evidence="3 4">LMG 29247</strain>
    </source>
</reference>
<keyword evidence="1" id="KW-0472">Membrane</keyword>
<keyword evidence="1" id="KW-0812">Transmembrane</keyword>
<feature type="transmembrane region" description="Helical" evidence="1">
    <location>
        <begin position="216"/>
        <end position="235"/>
    </location>
</feature>
<feature type="transmembrane region" description="Helical" evidence="1">
    <location>
        <begin position="295"/>
        <end position="312"/>
    </location>
</feature>
<feature type="transmembrane region" description="Helical" evidence="1">
    <location>
        <begin position="385"/>
        <end position="407"/>
    </location>
</feature>
<evidence type="ECO:0000256" key="1">
    <source>
        <dbReference type="SAM" id="Phobius"/>
    </source>
</evidence>
<feature type="transmembrane region" description="Helical" evidence="1">
    <location>
        <begin position="6"/>
        <end position="34"/>
    </location>
</feature>
<accession>A0ABD5SWU3</accession>
<dbReference type="AlphaFoldDB" id="A0ABD5SWU3"/>
<keyword evidence="1" id="KW-1133">Transmembrane helix</keyword>
<evidence type="ECO:0000259" key="2">
    <source>
        <dbReference type="PROSITE" id="PS50850"/>
    </source>
</evidence>
<gene>
    <name evidence="3" type="ORF">ACFQE6_22625</name>
</gene>
<feature type="transmembrane region" description="Helical" evidence="1">
    <location>
        <begin position="130"/>
        <end position="155"/>
    </location>
</feature>
<dbReference type="Pfam" id="PF07690">
    <property type="entry name" value="MFS_1"/>
    <property type="match status" value="1"/>
</dbReference>
<dbReference type="SUPFAM" id="SSF103473">
    <property type="entry name" value="MFS general substrate transporter"/>
    <property type="match status" value="1"/>
</dbReference>
<proteinExistence type="predicted"/>
<name>A0ABD5SWU3_9EURY</name>
<protein>
    <submittedName>
        <fullName evidence="3">MFS transporter</fullName>
    </submittedName>
</protein>
<feature type="transmembrane region" description="Helical" evidence="1">
    <location>
        <begin position="265"/>
        <end position="283"/>
    </location>
</feature>
<evidence type="ECO:0000313" key="4">
    <source>
        <dbReference type="Proteomes" id="UP001596383"/>
    </source>
</evidence>
<dbReference type="InterPro" id="IPR020846">
    <property type="entry name" value="MFS_dom"/>
</dbReference>
<dbReference type="Proteomes" id="UP001596383">
    <property type="component" value="Unassembled WGS sequence"/>
</dbReference>
<dbReference type="PANTHER" id="PTHR43129:SF1">
    <property type="entry name" value="FOSMIDOMYCIN RESISTANCE PROTEIN"/>
    <property type="match status" value="1"/>
</dbReference>
<comment type="caution">
    <text evidence="3">The sequence shown here is derived from an EMBL/GenBank/DDBJ whole genome shotgun (WGS) entry which is preliminary data.</text>
</comment>
<dbReference type="InterPro" id="IPR036259">
    <property type="entry name" value="MFS_trans_sf"/>
</dbReference>
<dbReference type="RefSeq" id="WP_273740547.1">
    <property type="nucleotide sequence ID" value="NZ_JAQIVI010000413.1"/>
</dbReference>
<keyword evidence="4" id="KW-1185">Reference proteome</keyword>
<dbReference type="PANTHER" id="PTHR43129">
    <property type="entry name" value="FOSMIDOMYCIN RESISTANCE PROTEIN"/>
    <property type="match status" value="1"/>
</dbReference>
<feature type="transmembrane region" description="Helical" evidence="1">
    <location>
        <begin position="86"/>
        <end position="109"/>
    </location>
</feature>
<feature type="transmembrane region" description="Helical" evidence="1">
    <location>
        <begin position="46"/>
        <end position="66"/>
    </location>
</feature>
<sequence>MKNNDSSIAVFTGLGHGVFHGFELVIPLFVPIWLSMFDVSATTLGLVVGAGYALIGLFAPLAGVLADVYGSKRLVLLSTGGMGLSFAALSVLQSVAALTVTLMIWGAMASLYHPSGLSLISRSAKQRGTVLAYHGAGGNVGMVVVPLAAIVLLAFFEWRLVALLLTAPAAICVIVGLFVSFDDTVSEAASEQRDPDRTANPALVTSLRDVVTNTRTLLIGGFVLVFAIQILYGVYYRGIFTFLPDVLTDLPMFETVAVGDREIEAGQIAYSGLLLVGIFGQYTGGKISDRGSSEMTLLGTFIALGIASALFVPASEIGVLPLLAVCVALGFFIYMFAPIVQSLIAEYVPAESHGLSFGYIYMGLFGIGAVGSAVAGVTLDYGGTPALFGVLTCVTVLCAGLAVVLVARSND</sequence>
<feature type="transmembrane region" description="Helical" evidence="1">
    <location>
        <begin position="161"/>
        <end position="181"/>
    </location>
</feature>
<dbReference type="EMBL" id="JBHSWV010000413">
    <property type="protein sequence ID" value="MFC6767681.1"/>
    <property type="molecule type" value="Genomic_DNA"/>
</dbReference>
<dbReference type="PROSITE" id="PS50850">
    <property type="entry name" value="MFS"/>
    <property type="match status" value="1"/>
</dbReference>